<keyword evidence="3" id="KW-1185">Reference proteome</keyword>
<sequence length="57" mass="6261">MIEPEPVFGDIKNNRGFKRILLQGLPNVGLEVGWLSLAHNLLKKAAVDAKSKGVKHL</sequence>
<dbReference type="Proteomes" id="UP000615455">
    <property type="component" value="Unassembled WGS sequence"/>
</dbReference>
<proteinExistence type="predicted"/>
<dbReference type="InterPro" id="IPR025668">
    <property type="entry name" value="Tnp_DDE_dom"/>
</dbReference>
<accession>A0ABQ1FJY7</accession>
<protein>
    <recommendedName>
        <fullName evidence="1">Transposase DDE domain-containing protein</fullName>
    </recommendedName>
</protein>
<gene>
    <name evidence="2" type="ORF">GCM10008018_71760</name>
</gene>
<organism evidence="2 3">
    <name type="scientific">Paenibacillus marchantiophytorum</name>
    <dbReference type="NCBI Taxonomy" id="1619310"/>
    <lineage>
        <taxon>Bacteria</taxon>
        <taxon>Bacillati</taxon>
        <taxon>Bacillota</taxon>
        <taxon>Bacilli</taxon>
        <taxon>Bacillales</taxon>
        <taxon>Paenibacillaceae</taxon>
        <taxon>Paenibacillus</taxon>
    </lineage>
</organism>
<evidence type="ECO:0000259" key="1">
    <source>
        <dbReference type="Pfam" id="PF13751"/>
    </source>
</evidence>
<feature type="domain" description="Transposase DDE" evidence="1">
    <location>
        <begin position="2"/>
        <end position="43"/>
    </location>
</feature>
<dbReference type="Pfam" id="PF13751">
    <property type="entry name" value="DDE_Tnp_1_6"/>
    <property type="match status" value="1"/>
</dbReference>
<evidence type="ECO:0000313" key="3">
    <source>
        <dbReference type="Proteomes" id="UP000615455"/>
    </source>
</evidence>
<comment type="caution">
    <text evidence="2">The sequence shown here is derived from an EMBL/GenBank/DDBJ whole genome shotgun (WGS) entry which is preliminary data.</text>
</comment>
<name>A0ABQ1FJY7_9BACL</name>
<evidence type="ECO:0000313" key="2">
    <source>
        <dbReference type="EMBL" id="GGA17033.1"/>
    </source>
</evidence>
<dbReference type="EMBL" id="BMHE01000091">
    <property type="protein sequence ID" value="GGA17033.1"/>
    <property type="molecule type" value="Genomic_DNA"/>
</dbReference>
<reference evidence="3" key="1">
    <citation type="journal article" date="2019" name="Int. J. Syst. Evol. Microbiol.">
        <title>The Global Catalogue of Microorganisms (GCM) 10K type strain sequencing project: providing services to taxonomists for standard genome sequencing and annotation.</title>
        <authorList>
            <consortium name="The Broad Institute Genomics Platform"/>
            <consortium name="The Broad Institute Genome Sequencing Center for Infectious Disease"/>
            <person name="Wu L."/>
            <person name="Ma J."/>
        </authorList>
    </citation>
    <scope>NUCLEOTIDE SEQUENCE [LARGE SCALE GENOMIC DNA]</scope>
    <source>
        <strain evidence="3">CGMCC 1.15043</strain>
    </source>
</reference>